<reference evidence="3" key="1">
    <citation type="submission" date="2016-10" db="EMBL/GenBank/DDBJ databases">
        <authorList>
            <person name="Varghese N."/>
            <person name="Submissions S."/>
        </authorList>
    </citation>
    <scope>NUCLEOTIDE SEQUENCE [LARGE SCALE GENOMIC DNA]</scope>
    <source>
        <strain evidence="3">DSM 22427</strain>
    </source>
</reference>
<dbReference type="Proteomes" id="UP000199199">
    <property type="component" value="Unassembled WGS sequence"/>
</dbReference>
<dbReference type="AlphaFoldDB" id="A0A1I6PRN4"/>
<name>A0A1I6PRN4_9EURY</name>
<dbReference type="OrthoDB" id="205932at2157"/>
<dbReference type="EMBL" id="FOZS01000001">
    <property type="protein sequence ID" value="SFS42760.1"/>
    <property type="molecule type" value="Genomic_DNA"/>
</dbReference>
<feature type="compositionally biased region" description="Basic and acidic residues" evidence="1">
    <location>
        <begin position="34"/>
        <end position="49"/>
    </location>
</feature>
<accession>A0A1I6PRN4</accession>
<evidence type="ECO:0000313" key="3">
    <source>
        <dbReference type="Proteomes" id="UP000199199"/>
    </source>
</evidence>
<keyword evidence="3" id="KW-1185">Reference proteome</keyword>
<sequence length="129" mass="14036">MVDRPTVDRRTVLRTIGTNTAAALALVSSASATDTERAGSDTEKQRESTTECEDIPTVPESAANPPESYVSTVDRIVDGEHVVILLEDGTRTVDQIVVPAAEHPCLEENDRIVATVADDDLRCFRWLAE</sequence>
<evidence type="ECO:0000313" key="2">
    <source>
        <dbReference type="EMBL" id="SFS42760.1"/>
    </source>
</evidence>
<dbReference type="RefSeq" id="WP_092901680.1">
    <property type="nucleotide sequence ID" value="NZ_FOZS01000001.1"/>
</dbReference>
<protein>
    <submittedName>
        <fullName evidence="2">Uncharacterized protein</fullName>
    </submittedName>
</protein>
<dbReference type="InterPro" id="IPR006311">
    <property type="entry name" value="TAT_signal"/>
</dbReference>
<dbReference type="PROSITE" id="PS51318">
    <property type="entry name" value="TAT"/>
    <property type="match status" value="1"/>
</dbReference>
<evidence type="ECO:0000256" key="1">
    <source>
        <dbReference type="SAM" id="MobiDB-lite"/>
    </source>
</evidence>
<feature type="region of interest" description="Disordered" evidence="1">
    <location>
        <begin position="27"/>
        <end position="67"/>
    </location>
</feature>
<gene>
    <name evidence="2" type="ORF">SAMN04488556_0737</name>
</gene>
<proteinExistence type="predicted"/>
<organism evidence="2 3">
    <name type="scientific">Halostagnicola kamekurae</name>
    <dbReference type="NCBI Taxonomy" id="619731"/>
    <lineage>
        <taxon>Archaea</taxon>
        <taxon>Methanobacteriati</taxon>
        <taxon>Methanobacteriota</taxon>
        <taxon>Stenosarchaea group</taxon>
        <taxon>Halobacteria</taxon>
        <taxon>Halobacteriales</taxon>
        <taxon>Natrialbaceae</taxon>
        <taxon>Halostagnicola</taxon>
    </lineage>
</organism>